<dbReference type="InterPro" id="IPR024706">
    <property type="entry name" value="Peroxiredoxin_AhpC-typ"/>
</dbReference>
<evidence type="ECO:0000313" key="15">
    <source>
        <dbReference type="EMBL" id="NEA18298.1"/>
    </source>
</evidence>
<dbReference type="GO" id="GO:0045454">
    <property type="term" value="P:cell redox homeostasis"/>
    <property type="evidence" value="ECO:0007669"/>
    <property type="project" value="TreeGrafter"/>
</dbReference>
<dbReference type="Pfam" id="PF00578">
    <property type="entry name" value="AhpC-TSA"/>
    <property type="match status" value="1"/>
</dbReference>
<dbReference type="SUPFAM" id="SSF52833">
    <property type="entry name" value="Thioredoxin-like"/>
    <property type="match status" value="1"/>
</dbReference>
<name>A0A6N9U3S9_STRHA</name>
<dbReference type="InterPro" id="IPR000866">
    <property type="entry name" value="AhpC/TSA"/>
</dbReference>
<evidence type="ECO:0000256" key="5">
    <source>
        <dbReference type="ARBA" id="ARBA00022862"/>
    </source>
</evidence>
<comment type="subunit">
    <text evidence="2">Monomer.</text>
</comment>
<evidence type="ECO:0000259" key="14">
    <source>
        <dbReference type="PROSITE" id="PS51352"/>
    </source>
</evidence>
<evidence type="ECO:0000256" key="9">
    <source>
        <dbReference type="ARBA" id="ARBA00032824"/>
    </source>
</evidence>
<evidence type="ECO:0000256" key="8">
    <source>
        <dbReference type="ARBA" id="ARBA00023284"/>
    </source>
</evidence>
<reference evidence="15 16" key="1">
    <citation type="submission" date="2020-01" db="EMBL/GenBank/DDBJ databases">
        <title>Insect and environment-associated Actinomycetes.</title>
        <authorList>
            <person name="Currrie C."/>
            <person name="Chevrette M."/>
            <person name="Carlson C."/>
            <person name="Stubbendieck R."/>
            <person name="Wendt-Pienkowski E."/>
        </authorList>
    </citation>
    <scope>NUCLEOTIDE SEQUENCE [LARGE SCALE GENOMIC DNA]</scope>
    <source>
        <strain evidence="15 16">SID11342</strain>
    </source>
</reference>
<gene>
    <name evidence="15" type="ORF">G3I29_22870</name>
</gene>
<keyword evidence="5" id="KW-0049">Antioxidant</keyword>
<dbReference type="AlphaFoldDB" id="A0A6N9U3S9"/>
<evidence type="ECO:0000256" key="4">
    <source>
        <dbReference type="ARBA" id="ARBA00022559"/>
    </source>
</evidence>
<keyword evidence="8" id="KW-0676">Redox-active center</keyword>
<dbReference type="GO" id="GO:0005737">
    <property type="term" value="C:cytoplasm"/>
    <property type="evidence" value="ECO:0007669"/>
    <property type="project" value="TreeGrafter"/>
</dbReference>
<evidence type="ECO:0000313" key="16">
    <source>
        <dbReference type="Proteomes" id="UP000471293"/>
    </source>
</evidence>
<keyword evidence="6" id="KW-0560">Oxidoreductase</keyword>
<dbReference type="Gene3D" id="3.40.30.10">
    <property type="entry name" value="Glutaredoxin"/>
    <property type="match status" value="1"/>
</dbReference>
<dbReference type="RefSeq" id="WP_164347230.1">
    <property type="nucleotide sequence ID" value="NZ_JAAGLQ010000493.1"/>
</dbReference>
<dbReference type="PANTHER" id="PTHR42801:SF4">
    <property type="entry name" value="AHPC_TSA FAMILY PROTEIN"/>
    <property type="match status" value="1"/>
</dbReference>
<dbReference type="GO" id="GO:0034599">
    <property type="term" value="P:cellular response to oxidative stress"/>
    <property type="evidence" value="ECO:0007669"/>
    <property type="project" value="TreeGrafter"/>
</dbReference>
<proteinExistence type="inferred from homology"/>
<dbReference type="InterPro" id="IPR013766">
    <property type="entry name" value="Thioredoxin_domain"/>
</dbReference>
<feature type="domain" description="Thioredoxin" evidence="14">
    <location>
        <begin position="5"/>
        <end position="160"/>
    </location>
</feature>
<dbReference type="PROSITE" id="PS51352">
    <property type="entry name" value="THIOREDOXIN_2"/>
    <property type="match status" value="1"/>
</dbReference>
<evidence type="ECO:0000256" key="10">
    <source>
        <dbReference type="ARBA" id="ARBA00038489"/>
    </source>
</evidence>
<evidence type="ECO:0000256" key="7">
    <source>
        <dbReference type="ARBA" id="ARBA00023157"/>
    </source>
</evidence>
<evidence type="ECO:0000256" key="12">
    <source>
        <dbReference type="ARBA" id="ARBA00049091"/>
    </source>
</evidence>
<evidence type="ECO:0000256" key="13">
    <source>
        <dbReference type="PIRSR" id="PIRSR000239-1"/>
    </source>
</evidence>
<dbReference type="PIRSF" id="PIRSF000239">
    <property type="entry name" value="AHPC"/>
    <property type="match status" value="1"/>
</dbReference>
<dbReference type="GO" id="GO:0008379">
    <property type="term" value="F:thioredoxin peroxidase activity"/>
    <property type="evidence" value="ECO:0007669"/>
    <property type="project" value="TreeGrafter"/>
</dbReference>
<protein>
    <recommendedName>
        <fullName evidence="3">thioredoxin-dependent peroxiredoxin</fullName>
        <ecNumber evidence="3">1.11.1.24</ecNumber>
    </recommendedName>
    <alternativeName>
        <fullName evidence="11">Bacterioferritin comigratory protein</fullName>
    </alternativeName>
    <alternativeName>
        <fullName evidence="9">Thioredoxin peroxidase</fullName>
    </alternativeName>
</protein>
<dbReference type="InterPro" id="IPR050924">
    <property type="entry name" value="Peroxiredoxin_BCP/PrxQ"/>
</dbReference>
<comment type="similarity">
    <text evidence="10">Belongs to the peroxiredoxin family. BCP/PrxQ subfamily.</text>
</comment>
<dbReference type="CDD" id="cd03017">
    <property type="entry name" value="PRX_BCP"/>
    <property type="match status" value="1"/>
</dbReference>
<comment type="caution">
    <text evidence="15">The sequence shown here is derived from an EMBL/GenBank/DDBJ whole genome shotgun (WGS) entry which is preliminary data.</text>
</comment>
<accession>A0A6N9U3S9</accession>
<dbReference type="EC" id="1.11.1.24" evidence="3"/>
<keyword evidence="4" id="KW-0575">Peroxidase</keyword>
<keyword evidence="7" id="KW-1015">Disulfide bond</keyword>
<dbReference type="EMBL" id="JAAGLQ010000493">
    <property type="protein sequence ID" value="NEA18298.1"/>
    <property type="molecule type" value="Genomic_DNA"/>
</dbReference>
<comment type="catalytic activity">
    <reaction evidence="12">
        <text>a hydroperoxide + [thioredoxin]-dithiol = an alcohol + [thioredoxin]-disulfide + H2O</text>
        <dbReference type="Rhea" id="RHEA:62620"/>
        <dbReference type="Rhea" id="RHEA-COMP:10698"/>
        <dbReference type="Rhea" id="RHEA-COMP:10700"/>
        <dbReference type="ChEBI" id="CHEBI:15377"/>
        <dbReference type="ChEBI" id="CHEBI:29950"/>
        <dbReference type="ChEBI" id="CHEBI:30879"/>
        <dbReference type="ChEBI" id="CHEBI:35924"/>
        <dbReference type="ChEBI" id="CHEBI:50058"/>
        <dbReference type="EC" id="1.11.1.24"/>
    </reaction>
</comment>
<evidence type="ECO:0000256" key="2">
    <source>
        <dbReference type="ARBA" id="ARBA00011245"/>
    </source>
</evidence>
<dbReference type="InterPro" id="IPR036249">
    <property type="entry name" value="Thioredoxin-like_sf"/>
</dbReference>
<feature type="active site" description="Cysteine sulfenic acid (-SOH) intermediate; for peroxidase activity" evidence="13">
    <location>
        <position position="54"/>
    </location>
</feature>
<sequence>MTSGPEIGLPAPDFTLPGGTWTGDAFERGEHTLSDARGRSVVLAFYPGDDTAVCTKQLCAYSSGFETFEELDAEVWGISPQGVDSHEAFARAHGLRMPLLADTGRDVARAYKVAAPGIGVRRSVFLIGPDGVLRWKHVALLGATFRSVDTLAAQLSGIKNG</sequence>
<comment type="function">
    <text evidence="1">Thiol-specific peroxidase that catalyzes the reduction of hydrogen peroxide and organic hydroperoxides to water and alcohols, respectively. Plays a role in cell protection against oxidative stress by detoxifying peroxides and as sensor of hydrogen peroxide-mediated signaling events.</text>
</comment>
<evidence type="ECO:0000256" key="11">
    <source>
        <dbReference type="ARBA" id="ARBA00041373"/>
    </source>
</evidence>
<evidence type="ECO:0000256" key="1">
    <source>
        <dbReference type="ARBA" id="ARBA00003330"/>
    </source>
</evidence>
<evidence type="ECO:0000256" key="3">
    <source>
        <dbReference type="ARBA" id="ARBA00013017"/>
    </source>
</evidence>
<dbReference type="PANTHER" id="PTHR42801">
    <property type="entry name" value="THIOREDOXIN-DEPENDENT PEROXIDE REDUCTASE"/>
    <property type="match status" value="1"/>
</dbReference>
<evidence type="ECO:0000256" key="6">
    <source>
        <dbReference type="ARBA" id="ARBA00023002"/>
    </source>
</evidence>
<organism evidence="15 16">
    <name type="scientific">Streptomyces halstedii</name>
    <dbReference type="NCBI Taxonomy" id="1944"/>
    <lineage>
        <taxon>Bacteria</taxon>
        <taxon>Bacillati</taxon>
        <taxon>Actinomycetota</taxon>
        <taxon>Actinomycetes</taxon>
        <taxon>Kitasatosporales</taxon>
        <taxon>Streptomycetaceae</taxon>
        <taxon>Streptomyces</taxon>
    </lineage>
</organism>
<dbReference type="Proteomes" id="UP000471293">
    <property type="component" value="Unassembled WGS sequence"/>
</dbReference>